<gene>
    <name evidence="4" type="ORF">TAV2_LOCUS4689</name>
</gene>
<dbReference type="EMBL" id="CAJVSB020000167">
    <property type="protein sequence ID" value="CAH2042280.1"/>
    <property type="molecule type" value="Genomic_DNA"/>
</dbReference>
<dbReference type="Proteomes" id="UP000836841">
    <property type="component" value="Unassembled WGS sequence"/>
</dbReference>
<protein>
    <submittedName>
        <fullName evidence="4">Uncharacterized protein</fullName>
    </submittedName>
</protein>
<evidence type="ECO:0000313" key="4">
    <source>
        <dbReference type="EMBL" id="CAH2042280.1"/>
    </source>
</evidence>
<proteinExistence type="inferred from homology"/>
<accession>A0AAU9RJL1</accession>
<dbReference type="PROSITE" id="PS50985">
    <property type="entry name" value="GRAS"/>
    <property type="match status" value="1"/>
</dbReference>
<keyword evidence="2" id="KW-0804">Transcription</keyword>
<dbReference type="Pfam" id="PF03514">
    <property type="entry name" value="GRAS"/>
    <property type="match status" value="1"/>
</dbReference>
<sequence>MNASHYYAIQTILEFAKQATSLHIIQFGGRRAIHFMPLIQQLSQRPCGPPKLRITSIDFPEQGFEPTAIVERARHCWVNCCKKFNVPFEYHGMTQKWEAVDPEDLKIHKDEVLVVMCSYLFHYVMDDSFLENSPRDAVLKLIKRINPDVFLHAI</sequence>
<comment type="caution">
    <text evidence="3">Lacks conserved residue(s) required for the propagation of feature annotation.</text>
</comment>
<evidence type="ECO:0000256" key="2">
    <source>
        <dbReference type="ARBA" id="ARBA00023163"/>
    </source>
</evidence>
<dbReference type="PANTHER" id="PTHR31636">
    <property type="entry name" value="OSJNBA0084A10.13 PROTEIN-RELATED"/>
    <property type="match status" value="1"/>
</dbReference>
<comment type="caution">
    <text evidence="4">The sequence shown here is derived from an EMBL/GenBank/DDBJ whole genome shotgun (WGS) entry which is preliminary data.</text>
</comment>
<evidence type="ECO:0000256" key="1">
    <source>
        <dbReference type="ARBA" id="ARBA00023015"/>
    </source>
</evidence>
<keyword evidence="5" id="KW-1185">Reference proteome</keyword>
<reference evidence="4 5" key="1">
    <citation type="submission" date="2022-03" db="EMBL/GenBank/DDBJ databases">
        <authorList>
            <person name="Nunn A."/>
            <person name="Chopra R."/>
            <person name="Nunn A."/>
            <person name="Contreras Garrido A."/>
        </authorList>
    </citation>
    <scope>NUCLEOTIDE SEQUENCE [LARGE SCALE GENOMIC DNA]</scope>
</reference>
<keyword evidence="1" id="KW-0805">Transcription regulation</keyword>
<comment type="similarity">
    <text evidence="3">Belongs to the GRAS family.</text>
</comment>
<evidence type="ECO:0000313" key="5">
    <source>
        <dbReference type="Proteomes" id="UP000836841"/>
    </source>
</evidence>
<dbReference type="AlphaFoldDB" id="A0AAU9RJL1"/>
<evidence type="ECO:0000256" key="3">
    <source>
        <dbReference type="PROSITE-ProRule" id="PRU01191"/>
    </source>
</evidence>
<organism evidence="4 5">
    <name type="scientific">Thlaspi arvense</name>
    <name type="common">Field penny-cress</name>
    <dbReference type="NCBI Taxonomy" id="13288"/>
    <lineage>
        <taxon>Eukaryota</taxon>
        <taxon>Viridiplantae</taxon>
        <taxon>Streptophyta</taxon>
        <taxon>Embryophyta</taxon>
        <taxon>Tracheophyta</taxon>
        <taxon>Spermatophyta</taxon>
        <taxon>Magnoliopsida</taxon>
        <taxon>eudicotyledons</taxon>
        <taxon>Gunneridae</taxon>
        <taxon>Pentapetalae</taxon>
        <taxon>rosids</taxon>
        <taxon>malvids</taxon>
        <taxon>Brassicales</taxon>
        <taxon>Brassicaceae</taxon>
        <taxon>Thlaspideae</taxon>
        <taxon>Thlaspi</taxon>
    </lineage>
</organism>
<feature type="region of interest" description="Leucine repeat II (LRII)" evidence="3">
    <location>
        <begin position="72"/>
        <end position="104"/>
    </location>
</feature>
<dbReference type="InterPro" id="IPR005202">
    <property type="entry name" value="TF_GRAS"/>
</dbReference>
<name>A0AAU9RJL1_THLAR</name>